<keyword evidence="2" id="KW-0812">Transmembrane</keyword>
<dbReference type="Proteomes" id="UP000694571">
    <property type="component" value="Unplaced"/>
</dbReference>
<proteinExistence type="predicted"/>
<reference evidence="6" key="1">
    <citation type="submission" date="2025-05" db="UniProtKB">
        <authorList>
            <consortium name="Ensembl"/>
        </authorList>
    </citation>
    <scope>IDENTIFICATION</scope>
</reference>
<feature type="compositionally biased region" description="Basic residues" evidence="1">
    <location>
        <begin position="669"/>
        <end position="678"/>
    </location>
</feature>
<protein>
    <recommendedName>
        <fullName evidence="8">RING-type E3 ubiquitin transferase</fullName>
    </recommendedName>
</protein>
<evidence type="ECO:0000256" key="2">
    <source>
        <dbReference type="SAM" id="Phobius"/>
    </source>
</evidence>
<dbReference type="Proteomes" id="UP000694724">
    <property type="component" value="Unplaced"/>
</dbReference>
<dbReference type="PANTHER" id="PTHR15727">
    <property type="entry name" value="RING FINGER PROTEIN 214"/>
    <property type="match status" value="1"/>
</dbReference>
<dbReference type="Pfam" id="PF24525">
    <property type="entry name" value="TTC3"/>
    <property type="match status" value="1"/>
</dbReference>
<dbReference type="Pfam" id="PF19179">
    <property type="entry name" value="TTC3_DZIP3_dom"/>
    <property type="match status" value="1"/>
</dbReference>
<evidence type="ECO:0000259" key="4">
    <source>
        <dbReference type="Pfam" id="PF19179"/>
    </source>
</evidence>
<evidence type="ECO:0000313" key="6">
    <source>
        <dbReference type="Ensembl" id="ENSSSCP00050020179.1"/>
    </source>
</evidence>
<feature type="region of interest" description="Disordered" evidence="1">
    <location>
        <begin position="648"/>
        <end position="678"/>
    </location>
</feature>
<dbReference type="GO" id="GO:0016567">
    <property type="term" value="P:protein ubiquitination"/>
    <property type="evidence" value="ECO:0007669"/>
    <property type="project" value="UniProtKB-UniPathway"/>
</dbReference>
<dbReference type="Ensembl" id="ENSSSCT00055049144.1">
    <property type="protein sequence ID" value="ENSSSCP00055039245.1"/>
    <property type="gene ID" value="ENSSSCG00055024568.1"/>
</dbReference>
<dbReference type="InterPro" id="IPR043866">
    <property type="entry name" value="TTC3/DZIP3_dom"/>
</dbReference>
<dbReference type="Ensembl" id="ENSSSCT00050048472.1">
    <property type="protein sequence ID" value="ENSSSCP00050020179.1"/>
    <property type="gene ID" value="ENSSSCG00050036036.1"/>
</dbReference>
<evidence type="ECO:0000259" key="5">
    <source>
        <dbReference type="Pfam" id="PF24525"/>
    </source>
</evidence>
<feature type="region of interest" description="Disordered" evidence="1">
    <location>
        <begin position="1"/>
        <end position="41"/>
    </location>
</feature>
<feature type="compositionally biased region" description="Basic and acidic residues" evidence="1">
    <location>
        <begin position="659"/>
        <end position="668"/>
    </location>
</feature>
<dbReference type="InterPro" id="IPR041249">
    <property type="entry name" value="HEPN_DZIP3"/>
</dbReference>
<name>A0A8D1M8A1_PIG</name>
<feature type="compositionally biased region" description="Basic and acidic residues" evidence="1">
    <location>
        <begin position="8"/>
        <end position="41"/>
    </location>
</feature>
<dbReference type="AlphaFoldDB" id="A0A8D1M8A1"/>
<dbReference type="PANTHER" id="PTHR15727:SF4">
    <property type="entry name" value="E3 UBIQUITIN-PROTEIN LIGASE DZIP3"/>
    <property type="match status" value="1"/>
</dbReference>
<organism evidence="6 7">
    <name type="scientific">Sus scrofa</name>
    <name type="common">Pig</name>
    <dbReference type="NCBI Taxonomy" id="9823"/>
    <lineage>
        <taxon>Eukaryota</taxon>
        <taxon>Metazoa</taxon>
        <taxon>Chordata</taxon>
        <taxon>Craniata</taxon>
        <taxon>Vertebrata</taxon>
        <taxon>Euteleostomi</taxon>
        <taxon>Mammalia</taxon>
        <taxon>Eutheria</taxon>
        <taxon>Laurasiatheria</taxon>
        <taxon>Artiodactyla</taxon>
        <taxon>Suina</taxon>
        <taxon>Suidae</taxon>
        <taxon>Sus</taxon>
    </lineage>
</organism>
<evidence type="ECO:0000256" key="1">
    <source>
        <dbReference type="SAM" id="MobiDB-lite"/>
    </source>
</evidence>
<sequence>MDSLPEEFFIRDLPVEEQAKEETRTKVEESTDQLDKQEKETPTDLVPVNLLLEVKKLLNAINTLPKGVVPHIKKFLQEDFSFQTMQREVAANTQNGEEIVPALTLRFLITQLEAALRNIQATNYTAHQIDIGYYLTLLFLYGVALTERGKKEDYIEAENKFLVMKMVIQENEICENFMSLVYFGRGLLRCAQKRYNGGLLEFHKSLQEIGDTDDHWFDIDPTEDEDLPTTFKDLLNNFIKTTEGNIMKQTICSYLDCERSCEADILKNSNYKGFFQLMCSKSCCVYFHKICWKKFKNLKYPGENDQSFSGKKCLKEGCTGDMVRMLQCEVPGIVKILVSIFFLFPFFFNLLLFFNCYFPSTIFSLLYKKLMSLKITDTDIRPKISLKFSTKDEMPIFKLDYNYFYHLLHIIIVSGTDIVRQIFDEAMPPPLLKKELLIHKNVLEPYYNHLWTNHPLGGAWHLLYPPNKELPQSKQFDLYLLLALIKHLNVFPAPKKGWNMEPPSSDLSKSADILRLCKYRDILLSEILMNGLTESQFNSIWKKVSDILLRLGMKQEDIDTVKENPIENLSLDYHQLSIYLGIPVPEIIQRMLSCYQQGIALQSITGSQRIEIEELQNEEEELSPPLMEYNINVKSNPEIQLAEINKDGASIPSESSTESIKDLQEVKSKPKKKKKTKNKKVRGFYYPNMIGKEEQLKKEQANLYPVGKFVKDDASDIQEDSATEDKFYSLDELHILDMIEQGSTSNVTTEYGETEKEKLARQQQLCKLHYQCEDFKRQLKTVTFRWQENQMQIKKKDKIIASLNQQVAFGINKVSKSQWEMEKHNLESTIKTYLNKLNAETSRALTAEVYFLQCRRDFGLLHLEQTEKECLSQLARVTNMAASNLESLQLKAAVDSWNAIVTDVRNKIAFLRTQYNEQINKVKQGFTLSTLPPIQLPPPPPSPEILVRKTTSPFDFHFRLSFPQLLFSILPLIIKTASICLPSLLIVRDK</sequence>
<feature type="domain" description="E3 ubiquitin-protein ligase TTC3/DZIP3" evidence="4">
    <location>
        <begin position="228"/>
        <end position="329"/>
    </location>
</feature>
<dbReference type="Pfam" id="PF18738">
    <property type="entry name" value="HEPN_DZIP3"/>
    <property type="match status" value="1"/>
</dbReference>
<feature type="domain" description="DZIP3-like HEPN" evidence="3">
    <location>
        <begin position="432"/>
        <end position="568"/>
    </location>
</feature>
<dbReference type="InterPro" id="IPR056872">
    <property type="entry name" value="TTC3/DZIP3-like_helical"/>
</dbReference>
<evidence type="ECO:0000259" key="3">
    <source>
        <dbReference type="Pfam" id="PF18738"/>
    </source>
</evidence>
<feature type="transmembrane region" description="Helical" evidence="2">
    <location>
        <begin position="965"/>
        <end position="987"/>
    </location>
</feature>
<feature type="domain" description="TTC3/DZIP3-like helical" evidence="5">
    <location>
        <begin position="754"/>
        <end position="940"/>
    </location>
</feature>
<evidence type="ECO:0008006" key="8">
    <source>
        <dbReference type="Google" id="ProtNLM"/>
    </source>
</evidence>
<keyword evidence="2" id="KW-0472">Membrane</keyword>
<dbReference type="UniPathway" id="UPA00143"/>
<evidence type="ECO:0000313" key="7">
    <source>
        <dbReference type="Proteomes" id="UP000694571"/>
    </source>
</evidence>
<accession>A0A8D1M8A1</accession>
<keyword evidence="2" id="KW-1133">Transmembrane helix</keyword>